<dbReference type="AlphaFoldDB" id="A0AA39YJN7"/>
<keyword evidence="2" id="KW-1133">Transmembrane helix</keyword>
<keyword evidence="4" id="KW-1185">Reference proteome</keyword>
<feature type="region of interest" description="Disordered" evidence="1">
    <location>
        <begin position="1"/>
        <end position="33"/>
    </location>
</feature>
<gene>
    <name evidence="3" type="ORF">B0T16DRAFT_406853</name>
</gene>
<feature type="transmembrane region" description="Helical" evidence="2">
    <location>
        <begin position="186"/>
        <end position="206"/>
    </location>
</feature>
<protein>
    <submittedName>
        <fullName evidence="3">Uncharacterized protein</fullName>
    </submittedName>
</protein>
<evidence type="ECO:0000256" key="1">
    <source>
        <dbReference type="SAM" id="MobiDB-lite"/>
    </source>
</evidence>
<accession>A0AA39YJN7</accession>
<proteinExistence type="predicted"/>
<sequence length="373" mass="40575">MRQDDLQLPQAQLPANSHSDAGNDPHSHSNSNRASAVESWLDGVTNTILKPSPHDFSQWKADRRPKTHRAVYVTALVLRVFSTLLALSASVLVGLSLSQRWRFWSTRATERMILALVLCPLIAAWNSAEFITMAALEGKGIPPRLHVWFDGLFAMLLPVAAGLYIWKIIDYLPGWPLEDGTIDLVAAGALLGLMFVHWFLFFFFWCSGMNKLGRKNGGARPRIMYLTTGQPVVVTPAPVVVQRPIMPPPVELVQLHAPQVPAQPPPQVAPAGGSQLSPAAISPTSPAGSTPRKPVAGANVGTHYASPWPGPEYQPDEAEKARALRGERQAQWMTLHGMGLRGEEKSGLGLGLGNHARETEANVSTGKTRRLSV</sequence>
<feature type="compositionally biased region" description="Low complexity" evidence="1">
    <location>
        <begin position="1"/>
        <end position="15"/>
    </location>
</feature>
<feature type="transmembrane region" description="Helical" evidence="2">
    <location>
        <begin position="70"/>
        <end position="93"/>
    </location>
</feature>
<keyword evidence="2" id="KW-0472">Membrane</keyword>
<reference evidence="3" key="1">
    <citation type="submission" date="2023-06" db="EMBL/GenBank/DDBJ databases">
        <title>Genome-scale phylogeny and comparative genomics of the fungal order Sordariales.</title>
        <authorList>
            <consortium name="Lawrence Berkeley National Laboratory"/>
            <person name="Hensen N."/>
            <person name="Bonometti L."/>
            <person name="Westerberg I."/>
            <person name="Brannstrom I.O."/>
            <person name="Guillou S."/>
            <person name="Cros-Aarteil S."/>
            <person name="Calhoun S."/>
            <person name="Haridas S."/>
            <person name="Kuo A."/>
            <person name="Mondo S."/>
            <person name="Pangilinan J."/>
            <person name="Riley R."/>
            <person name="Labutti K."/>
            <person name="Andreopoulos B."/>
            <person name="Lipzen A."/>
            <person name="Chen C."/>
            <person name="Yanf M."/>
            <person name="Daum C."/>
            <person name="Ng V."/>
            <person name="Clum A."/>
            <person name="Steindorff A."/>
            <person name="Ohm R."/>
            <person name="Martin F."/>
            <person name="Silar P."/>
            <person name="Natvig D."/>
            <person name="Lalanne C."/>
            <person name="Gautier V."/>
            <person name="Ament-Velasquez S.L."/>
            <person name="Kruys A."/>
            <person name="Hutchinson M.I."/>
            <person name="Powell A.J."/>
            <person name="Barry K."/>
            <person name="Miller A.N."/>
            <person name="Grigoriev I.V."/>
            <person name="Debuchy R."/>
            <person name="Gladieux P."/>
            <person name="Thoren M.H."/>
            <person name="Johannesson H."/>
        </authorList>
    </citation>
    <scope>NUCLEOTIDE SEQUENCE</scope>
    <source>
        <strain evidence="3">SMH2532-1</strain>
    </source>
</reference>
<feature type="region of interest" description="Disordered" evidence="1">
    <location>
        <begin position="349"/>
        <end position="373"/>
    </location>
</feature>
<evidence type="ECO:0000313" key="3">
    <source>
        <dbReference type="EMBL" id="KAK0652812.1"/>
    </source>
</evidence>
<comment type="caution">
    <text evidence="3">The sequence shown here is derived from an EMBL/GenBank/DDBJ whole genome shotgun (WGS) entry which is preliminary data.</text>
</comment>
<dbReference type="EMBL" id="JAULSV010000002">
    <property type="protein sequence ID" value="KAK0652812.1"/>
    <property type="molecule type" value="Genomic_DNA"/>
</dbReference>
<evidence type="ECO:0000256" key="2">
    <source>
        <dbReference type="SAM" id="Phobius"/>
    </source>
</evidence>
<feature type="transmembrane region" description="Helical" evidence="2">
    <location>
        <begin position="113"/>
        <end position="135"/>
    </location>
</feature>
<dbReference type="Proteomes" id="UP001174936">
    <property type="component" value="Unassembled WGS sequence"/>
</dbReference>
<evidence type="ECO:0000313" key="4">
    <source>
        <dbReference type="Proteomes" id="UP001174936"/>
    </source>
</evidence>
<organism evidence="3 4">
    <name type="scientific">Cercophora newfieldiana</name>
    <dbReference type="NCBI Taxonomy" id="92897"/>
    <lineage>
        <taxon>Eukaryota</taxon>
        <taxon>Fungi</taxon>
        <taxon>Dikarya</taxon>
        <taxon>Ascomycota</taxon>
        <taxon>Pezizomycotina</taxon>
        <taxon>Sordariomycetes</taxon>
        <taxon>Sordariomycetidae</taxon>
        <taxon>Sordariales</taxon>
        <taxon>Lasiosphaeriaceae</taxon>
        <taxon>Cercophora</taxon>
    </lineage>
</organism>
<feature type="compositionally biased region" description="Polar residues" evidence="1">
    <location>
        <begin position="274"/>
        <end position="288"/>
    </location>
</feature>
<name>A0AA39YJN7_9PEZI</name>
<feature type="region of interest" description="Disordered" evidence="1">
    <location>
        <begin position="261"/>
        <end position="318"/>
    </location>
</feature>
<feature type="transmembrane region" description="Helical" evidence="2">
    <location>
        <begin position="147"/>
        <end position="166"/>
    </location>
</feature>
<keyword evidence="2" id="KW-0812">Transmembrane</keyword>